<protein>
    <recommendedName>
        <fullName evidence="3 8">DNA repair protein RecO</fullName>
    </recommendedName>
    <alternativeName>
        <fullName evidence="7 8">Recombination protein O</fullName>
    </alternativeName>
</protein>
<dbReference type="InterPro" id="IPR042242">
    <property type="entry name" value="RecO_C"/>
</dbReference>
<accession>A0A540R6U2</accession>
<evidence type="ECO:0000256" key="7">
    <source>
        <dbReference type="ARBA" id="ARBA00033409"/>
    </source>
</evidence>
<dbReference type="AlphaFoldDB" id="A0A540R6U2"/>
<dbReference type="SUPFAM" id="SSF50249">
    <property type="entry name" value="Nucleic acid-binding proteins"/>
    <property type="match status" value="1"/>
</dbReference>
<dbReference type="Proteomes" id="UP000318080">
    <property type="component" value="Unassembled WGS sequence"/>
</dbReference>
<dbReference type="GO" id="GO:0006310">
    <property type="term" value="P:DNA recombination"/>
    <property type="evidence" value="ECO:0007669"/>
    <property type="project" value="UniProtKB-UniRule"/>
</dbReference>
<dbReference type="InterPro" id="IPR003717">
    <property type="entry name" value="RecO"/>
</dbReference>
<comment type="caution">
    <text evidence="11">The sequence shown here is derived from an EMBL/GenBank/DDBJ whole genome shotgun (WGS) entry which is preliminary data.</text>
</comment>
<dbReference type="Gene3D" id="2.40.50.140">
    <property type="entry name" value="Nucleic acid-binding proteins"/>
    <property type="match status" value="1"/>
</dbReference>
<evidence type="ECO:0000256" key="1">
    <source>
        <dbReference type="ARBA" id="ARBA00003065"/>
    </source>
</evidence>
<evidence type="ECO:0000256" key="4">
    <source>
        <dbReference type="ARBA" id="ARBA00022763"/>
    </source>
</evidence>
<dbReference type="InterPro" id="IPR037278">
    <property type="entry name" value="ARFGAP/RecO"/>
</dbReference>
<dbReference type="PANTHER" id="PTHR33991:SF1">
    <property type="entry name" value="DNA REPAIR PROTEIN RECO"/>
    <property type="match status" value="1"/>
</dbReference>
<keyword evidence="12" id="KW-1185">Reference proteome</keyword>
<dbReference type="STRING" id="1686286.GCA_900092335_02444"/>
<name>A0A540R6U2_9CORY</name>
<gene>
    <name evidence="8 11" type="primary">recO</name>
    <name evidence="11" type="ORF">EJK80_06715</name>
</gene>
<keyword evidence="6 8" id="KW-0234">DNA repair</keyword>
<dbReference type="PANTHER" id="PTHR33991">
    <property type="entry name" value="DNA REPAIR PROTEIN RECO"/>
    <property type="match status" value="1"/>
</dbReference>
<dbReference type="Gene3D" id="1.20.1440.120">
    <property type="entry name" value="Recombination protein O, C-terminal domain"/>
    <property type="match status" value="1"/>
</dbReference>
<dbReference type="Pfam" id="PF11967">
    <property type="entry name" value="RecO_N"/>
    <property type="match status" value="1"/>
</dbReference>
<dbReference type="SUPFAM" id="SSF57863">
    <property type="entry name" value="ArfGap/RecO-like zinc finger"/>
    <property type="match status" value="1"/>
</dbReference>
<sequence length="254" mass="28094">MASKPTGAGARTSRPKSSGGRPNFRDRAVVIRTYDFGEADRIIVLLTHHHGLVRAVAKGVRRAKSRFGSRLQHFVDLDVQFYEGRNLHTISQADTVGYYGAHIIDDYERYTAACAALEAAEKLALDTDPYFYEALVAAFRDFQHEPPTRVLDRFFLQAMAHSGWAPSLFDCAQCGTPGPHHAFHPAIGGAACHECRPPGAAEVDPETLHHLWLLAHGHPSTPTPVQEAEGHRLAIAHLQWHIERKVTALAVMDQ</sequence>
<evidence type="ECO:0000313" key="11">
    <source>
        <dbReference type="EMBL" id="TQE43455.1"/>
    </source>
</evidence>
<comment type="function">
    <text evidence="1 8">Involved in DNA repair and RecF pathway recombination.</text>
</comment>
<organism evidence="11 12">
    <name type="scientific">Corynebacterium phoceense</name>
    <dbReference type="NCBI Taxonomy" id="1686286"/>
    <lineage>
        <taxon>Bacteria</taxon>
        <taxon>Bacillati</taxon>
        <taxon>Actinomycetota</taxon>
        <taxon>Actinomycetes</taxon>
        <taxon>Mycobacteriales</taxon>
        <taxon>Corynebacteriaceae</taxon>
        <taxon>Corynebacterium</taxon>
    </lineage>
</organism>
<dbReference type="Pfam" id="PF02565">
    <property type="entry name" value="RecO_C"/>
    <property type="match status" value="1"/>
</dbReference>
<dbReference type="InterPro" id="IPR022572">
    <property type="entry name" value="DNA_rep/recomb_RecO_N"/>
</dbReference>
<evidence type="ECO:0000313" key="12">
    <source>
        <dbReference type="Proteomes" id="UP000318080"/>
    </source>
</evidence>
<feature type="region of interest" description="Disordered" evidence="9">
    <location>
        <begin position="1"/>
        <end position="23"/>
    </location>
</feature>
<reference evidence="11 12" key="1">
    <citation type="submission" date="2019-06" db="EMBL/GenBank/DDBJ databases">
        <title>Draft genome of C. phoceense Strain 272.</title>
        <authorList>
            <person name="Pacheco L.G.C."/>
            <person name="Barberis C.M."/>
            <person name="Almuzara M.N."/>
            <person name="Traglia G.M."/>
            <person name="Santos C.S."/>
            <person name="Rocha D.J.P.G."/>
            <person name="Aguiar E.R.G.R."/>
            <person name="Vay C.A."/>
        </authorList>
    </citation>
    <scope>NUCLEOTIDE SEQUENCE [LARGE SCALE GENOMIC DNA]</scope>
    <source>
        <strain evidence="11 12">272</strain>
    </source>
</reference>
<dbReference type="InterPro" id="IPR012340">
    <property type="entry name" value="NA-bd_OB-fold"/>
</dbReference>
<keyword evidence="4 8" id="KW-0227">DNA damage</keyword>
<dbReference type="NCBIfam" id="TIGR00613">
    <property type="entry name" value="reco"/>
    <property type="match status" value="1"/>
</dbReference>
<dbReference type="HAMAP" id="MF_00201">
    <property type="entry name" value="RecO"/>
    <property type="match status" value="1"/>
</dbReference>
<dbReference type="EMBL" id="VHIR01000008">
    <property type="protein sequence ID" value="TQE43455.1"/>
    <property type="molecule type" value="Genomic_DNA"/>
</dbReference>
<evidence type="ECO:0000256" key="6">
    <source>
        <dbReference type="ARBA" id="ARBA00023204"/>
    </source>
</evidence>
<evidence type="ECO:0000256" key="5">
    <source>
        <dbReference type="ARBA" id="ARBA00023172"/>
    </source>
</evidence>
<dbReference type="RefSeq" id="WP_141628903.1">
    <property type="nucleotide sequence ID" value="NZ_VHIR01000008.1"/>
</dbReference>
<proteinExistence type="inferred from homology"/>
<evidence type="ECO:0000256" key="9">
    <source>
        <dbReference type="SAM" id="MobiDB-lite"/>
    </source>
</evidence>
<evidence type="ECO:0000256" key="2">
    <source>
        <dbReference type="ARBA" id="ARBA00007452"/>
    </source>
</evidence>
<evidence type="ECO:0000259" key="10">
    <source>
        <dbReference type="Pfam" id="PF11967"/>
    </source>
</evidence>
<evidence type="ECO:0000256" key="3">
    <source>
        <dbReference type="ARBA" id="ARBA00021310"/>
    </source>
</evidence>
<evidence type="ECO:0000256" key="8">
    <source>
        <dbReference type="HAMAP-Rule" id="MF_00201"/>
    </source>
</evidence>
<dbReference type="GO" id="GO:0043590">
    <property type="term" value="C:bacterial nucleoid"/>
    <property type="evidence" value="ECO:0007669"/>
    <property type="project" value="TreeGrafter"/>
</dbReference>
<comment type="similarity">
    <text evidence="2 8">Belongs to the RecO family.</text>
</comment>
<feature type="domain" description="DNA replication/recombination mediator RecO N-terminal" evidence="10">
    <location>
        <begin position="24"/>
        <end position="98"/>
    </location>
</feature>
<keyword evidence="5 8" id="KW-0233">DNA recombination</keyword>
<dbReference type="GO" id="GO:0006302">
    <property type="term" value="P:double-strand break repair"/>
    <property type="evidence" value="ECO:0007669"/>
    <property type="project" value="TreeGrafter"/>
</dbReference>